<evidence type="ECO:0000256" key="6">
    <source>
        <dbReference type="ARBA" id="ARBA00023065"/>
    </source>
</evidence>
<evidence type="ECO:0000256" key="1">
    <source>
        <dbReference type="ARBA" id="ARBA00004651"/>
    </source>
</evidence>
<keyword evidence="3" id="KW-1003">Cell membrane</keyword>
<evidence type="ECO:0000256" key="2">
    <source>
        <dbReference type="ARBA" id="ARBA00022448"/>
    </source>
</evidence>
<dbReference type="PANTHER" id="PTHR33281">
    <property type="entry name" value="UPF0187 PROTEIN YNEE"/>
    <property type="match status" value="1"/>
</dbReference>
<evidence type="ECO:0000256" key="5">
    <source>
        <dbReference type="ARBA" id="ARBA00022989"/>
    </source>
</evidence>
<accession>A0ABW4YXC5</accession>
<dbReference type="Pfam" id="PF25539">
    <property type="entry name" value="Bestrophin_2"/>
    <property type="match status" value="1"/>
</dbReference>
<dbReference type="PANTHER" id="PTHR33281:SF19">
    <property type="entry name" value="VOLTAGE-DEPENDENT ANION CHANNEL-FORMING PROTEIN YNEE"/>
    <property type="match status" value="1"/>
</dbReference>
<feature type="transmembrane region" description="Helical" evidence="9">
    <location>
        <begin position="56"/>
        <end position="74"/>
    </location>
</feature>
<keyword evidence="4 9" id="KW-0812">Transmembrane</keyword>
<dbReference type="InterPro" id="IPR044669">
    <property type="entry name" value="YneE/VCCN1/2-like"/>
</dbReference>
<comment type="caution">
    <text evidence="10">The sequence shown here is derived from an EMBL/GenBank/DDBJ whole genome shotgun (WGS) entry which is preliminary data.</text>
</comment>
<keyword evidence="7 9" id="KW-0472">Membrane</keyword>
<protein>
    <submittedName>
        <fullName evidence="10">Bestrophin family protein</fullName>
    </submittedName>
</protein>
<evidence type="ECO:0000256" key="9">
    <source>
        <dbReference type="SAM" id="Phobius"/>
    </source>
</evidence>
<comment type="subcellular location">
    <subcellularLocation>
        <location evidence="1">Cell membrane</location>
        <topology evidence="1">Multi-pass membrane protein</topology>
    </subcellularLocation>
</comment>
<evidence type="ECO:0000256" key="4">
    <source>
        <dbReference type="ARBA" id="ARBA00022692"/>
    </source>
</evidence>
<dbReference type="RefSeq" id="WP_213350611.1">
    <property type="nucleotide sequence ID" value="NZ_JAHBGB010000002.1"/>
</dbReference>
<feature type="transmembrane region" description="Helical" evidence="9">
    <location>
        <begin position="210"/>
        <end position="241"/>
    </location>
</feature>
<evidence type="ECO:0000313" key="10">
    <source>
        <dbReference type="EMBL" id="MFD2140829.1"/>
    </source>
</evidence>
<dbReference type="Proteomes" id="UP001597299">
    <property type="component" value="Unassembled WGS sequence"/>
</dbReference>
<evidence type="ECO:0000256" key="7">
    <source>
        <dbReference type="ARBA" id="ARBA00023136"/>
    </source>
</evidence>
<gene>
    <name evidence="10" type="ORF">ACFSNC_10490</name>
</gene>
<reference evidence="11" key="1">
    <citation type="journal article" date="2019" name="Int. J. Syst. Evol. Microbiol.">
        <title>The Global Catalogue of Microorganisms (GCM) 10K type strain sequencing project: providing services to taxonomists for standard genome sequencing and annotation.</title>
        <authorList>
            <consortium name="The Broad Institute Genomics Platform"/>
            <consortium name="The Broad Institute Genome Sequencing Center for Infectious Disease"/>
            <person name="Wu L."/>
            <person name="Ma J."/>
        </authorList>
    </citation>
    <scope>NUCLEOTIDE SEQUENCE [LARGE SCALE GENOMIC DNA]</scope>
    <source>
        <strain evidence="11">CCM 7435</strain>
    </source>
</reference>
<evidence type="ECO:0000256" key="3">
    <source>
        <dbReference type="ARBA" id="ARBA00022475"/>
    </source>
</evidence>
<keyword evidence="2" id="KW-0813">Transport</keyword>
<name>A0ABW4YXC5_9HYPH</name>
<keyword evidence="5 9" id="KW-1133">Transmembrane helix</keyword>
<feature type="transmembrane region" description="Helical" evidence="9">
    <location>
        <begin position="24"/>
        <end position="44"/>
    </location>
</feature>
<sequence length="295" mass="31919">MIVRNHPSLLELFFILRSSVLQRIWPQLVFVMGLSTLIVAGHALRPGLVPTLDGMPFALIGISLSVFLGFRNSACYDRWWEARKQWGGMLAATRDIARRSLLLEARGEVGAAARHALLGRLIVFIRLLEAELRAPARAAAGHGSRFPVDAVLREAGAGLAGARAAGLVSDVEFSLLDGSLADLSRAATACERLRATPVPFGYTLLLHRTAYLFCLLLPFGFADVLGWGTPFVTGLVAYTFFGLDSLSSEMEEPFGTRPNAVPIAAIASTVEINLREALGETDLPELPQPVDMILL</sequence>
<evidence type="ECO:0000256" key="8">
    <source>
        <dbReference type="ARBA" id="ARBA00034708"/>
    </source>
</evidence>
<dbReference type="EMBL" id="JBHUHD010000001">
    <property type="protein sequence ID" value="MFD2140829.1"/>
    <property type="molecule type" value="Genomic_DNA"/>
</dbReference>
<organism evidence="10 11">
    <name type="scientific">Ancylobacter oerskovii</name>
    <dbReference type="NCBI Taxonomy" id="459519"/>
    <lineage>
        <taxon>Bacteria</taxon>
        <taxon>Pseudomonadati</taxon>
        <taxon>Pseudomonadota</taxon>
        <taxon>Alphaproteobacteria</taxon>
        <taxon>Hyphomicrobiales</taxon>
        <taxon>Xanthobacteraceae</taxon>
        <taxon>Ancylobacter</taxon>
    </lineage>
</organism>
<keyword evidence="11" id="KW-1185">Reference proteome</keyword>
<keyword evidence="6" id="KW-0406">Ion transport</keyword>
<comment type="similarity">
    <text evidence="8">Belongs to the anion channel-forming bestrophin (TC 1.A.46) family.</text>
</comment>
<proteinExistence type="inferred from homology"/>
<evidence type="ECO:0000313" key="11">
    <source>
        <dbReference type="Proteomes" id="UP001597299"/>
    </source>
</evidence>